<gene>
    <name evidence="5" type="ORF">H7965_23295</name>
</gene>
<evidence type="ECO:0000256" key="1">
    <source>
        <dbReference type="ARBA" id="ARBA00010515"/>
    </source>
</evidence>
<dbReference type="PANTHER" id="PTHR48081:SF30">
    <property type="entry name" value="ACETYL-HYDROLASE LIPR-RELATED"/>
    <property type="match status" value="1"/>
</dbReference>
<protein>
    <submittedName>
        <fullName evidence="5">Alpha/beta hydrolase</fullName>
    </submittedName>
</protein>
<keyword evidence="6" id="KW-1185">Reference proteome</keyword>
<dbReference type="InterPro" id="IPR029058">
    <property type="entry name" value="AB_hydrolase_fold"/>
</dbReference>
<dbReference type="RefSeq" id="WP_186772977.1">
    <property type="nucleotide sequence ID" value="NZ_JACOMF010000046.1"/>
</dbReference>
<dbReference type="SUPFAM" id="SSF53474">
    <property type="entry name" value="alpha/beta-Hydrolases"/>
    <property type="match status" value="1"/>
</dbReference>
<evidence type="ECO:0000256" key="2">
    <source>
        <dbReference type="ARBA" id="ARBA00022801"/>
    </source>
</evidence>
<evidence type="ECO:0000256" key="3">
    <source>
        <dbReference type="PROSITE-ProRule" id="PRU10038"/>
    </source>
</evidence>
<evidence type="ECO:0000313" key="5">
    <source>
        <dbReference type="EMBL" id="MBC4018223.1"/>
    </source>
</evidence>
<sequence length="303" mass="31786">MSYPELQKLVDALRARPVITDIGERRRAFDAFATTFPPAADVTVETLELGGVMAERSRTPGDDAAGAILYVHGGGYVFGSLDSHRHVVTEIGRAAGVPGYALHYRLAPEHPFPAPVEDTVAAYRALLAQGIAPGRIALAGDSAGGGLVVAALVAFREAGLPQPACGWSISPWIDLEALGPSMTGNAASDPSVQRDPILELARLYLAGADPRSPLAAPLYADLKGIAPLLIQVGAIETLLDDAVRLAGRAAAAGVPTRLDVWPEMPHVWHLFHPVLTAGRKAIEQGGAFVKAAMQDGAPFTYRG</sequence>
<dbReference type="AlphaFoldDB" id="A0A9X0UFT2"/>
<evidence type="ECO:0000259" key="4">
    <source>
        <dbReference type="Pfam" id="PF07859"/>
    </source>
</evidence>
<accession>A0A9X0UFT2</accession>
<dbReference type="Proteomes" id="UP000600101">
    <property type="component" value="Unassembled WGS sequence"/>
</dbReference>
<dbReference type="EMBL" id="JACOMF010000046">
    <property type="protein sequence ID" value="MBC4018223.1"/>
    <property type="molecule type" value="Genomic_DNA"/>
</dbReference>
<feature type="active site" evidence="3">
    <location>
        <position position="142"/>
    </location>
</feature>
<name>A0A9X0UFT2_9PROT</name>
<dbReference type="GO" id="GO:0004806">
    <property type="term" value="F:triacylglycerol lipase activity"/>
    <property type="evidence" value="ECO:0007669"/>
    <property type="project" value="TreeGrafter"/>
</dbReference>
<dbReference type="PROSITE" id="PS01174">
    <property type="entry name" value="LIPASE_GDXG_SER"/>
    <property type="match status" value="1"/>
</dbReference>
<reference evidence="5" key="1">
    <citation type="submission" date="2020-08" db="EMBL/GenBank/DDBJ databases">
        <authorList>
            <person name="Hu Y."/>
            <person name="Nguyen S.V."/>
            <person name="Li F."/>
            <person name="Fanning S."/>
        </authorList>
    </citation>
    <scope>NUCLEOTIDE SEQUENCE</scope>
    <source>
        <strain evidence="5">SYSU D8009</strain>
    </source>
</reference>
<evidence type="ECO:0000313" key="6">
    <source>
        <dbReference type="Proteomes" id="UP000600101"/>
    </source>
</evidence>
<proteinExistence type="inferred from homology"/>
<dbReference type="PANTHER" id="PTHR48081">
    <property type="entry name" value="AB HYDROLASE SUPERFAMILY PROTEIN C4A8.06C"/>
    <property type="match status" value="1"/>
</dbReference>
<dbReference type="Pfam" id="PF07859">
    <property type="entry name" value="Abhydrolase_3"/>
    <property type="match status" value="1"/>
</dbReference>
<comment type="similarity">
    <text evidence="1">Belongs to the 'GDXG' lipolytic enzyme family.</text>
</comment>
<dbReference type="InterPro" id="IPR002168">
    <property type="entry name" value="Lipase_GDXG_HIS_AS"/>
</dbReference>
<dbReference type="InterPro" id="IPR013094">
    <property type="entry name" value="AB_hydrolase_3"/>
</dbReference>
<dbReference type="Gene3D" id="3.40.50.1820">
    <property type="entry name" value="alpha/beta hydrolase"/>
    <property type="match status" value="1"/>
</dbReference>
<feature type="domain" description="Alpha/beta hydrolase fold-3" evidence="4">
    <location>
        <begin position="68"/>
        <end position="269"/>
    </location>
</feature>
<dbReference type="PROSITE" id="PS01173">
    <property type="entry name" value="LIPASE_GDXG_HIS"/>
    <property type="match status" value="1"/>
</dbReference>
<dbReference type="InterPro" id="IPR050300">
    <property type="entry name" value="GDXG_lipolytic_enzyme"/>
</dbReference>
<keyword evidence="2 5" id="KW-0378">Hydrolase</keyword>
<organism evidence="5 6">
    <name type="scientific">Siccirubricoccus deserti</name>
    <dbReference type="NCBI Taxonomy" id="2013562"/>
    <lineage>
        <taxon>Bacteria</taxon>
        <taxon>Pseudomonadati</taxon>
        <taxon>Pseudomonadota</taxon>
        <taxon>Alphaproteobacteria</taxon>
        <taxon>Acetobacterales</taxon>
        <taxon>Roseomonadaceae</taxon>
        <taxon>Siccirubricoccus</taxon>
    </lineage>
</organism>
<comment type="caution">
    <text evidence="5">The sequence shown here is derived from an EMBL/GenBank/DDBJ whole genome shotgun (WGS) entry which is preliminary data.</text>
</comment>
<dbReference type="InterPro" id="IPR033140">
    <property type="entry name" value="Lipase_GDXG_put_SER_AS"/>
</dbReference>